<feature type="compositionally biased region" description="Acidic residues" evidence="1">
    <location>
        <begin position="78"/>
        <end position="89"/>
    </location>
</feature>
<accession>A0A2L2TV13</accession>
<dbReference type="AlphaFoldDB" id="A0A2L2TV13"/>
<reference evidence="3" key="1">
    <citation type="submission" date="2014-10" db="EMBL/GenBank/DDBJ databases">
        <authorList>
            <person name="King R."/>
        </authorList>
    </citation>
    <scope>NUCLEOTIDE SEQUENCE [LARGE SCALE GENOMIC DNA]</scope>
    <source>
        <strain evidence="3">A3/5</strain>
    </source>
</reference>
<feature type="region of interest" description="Disordered" evidence="1">
    <location>
        <begin position="67"/>
        <end position="115"/>
    </location>
</feature>
<dbReference type="EMBL" id="LN649229">
    <property type="protein sequence ID" value="CEI64155.1"/>
    <property type="molecule type" value="Genomic_DNA"/>
</dbReference>
<sequence>MCTTLREFTRCSACEKLRHTKMFLTKHCKEFWRTGACPHALYPTTTSFMAQHECYFCNPTRWEKDEQKYRNDAHDQRDEEDASGEETSNDDDRNGEESDDNTEKTSAGHDEVDTT</sequence>
<feature type="compositionally biased region" description="Basic and acidic residues" evidence="1">
    <location>
        <begin position="90"/>
        <end position="115"/>
    </location>
</feature>
<evidence type="ECO:0000313" key="2">
    <source>
        <dbReference type="EMBL" id="CEI64155.1"/>
    </source>
</evidence>
<feature type="compositionally biased region" description="Basic and acidic residues" evidence="1">
    <location>
        <begin position="67"/>
        <end position="77"/>
    </location>
</feature>
<protein>
    <submittedName>
        <fullName evidence="2">Uncharacterized protein</fullName>
    </submittedName>
</protein>
<organism evidence="2 3">
    <name type="scientific">Fusarium venenatum</name>
    <dbReference type="NCBI Taxonomy" id="56646"/>
    <lineage>
        <taxon>Eukaryota</taxon>
        <taxon>Fungi</taxon>
        <taxon>Dikarya</taxon>
        <taxon>Ascomycota</taxon>
        <taxon>Pezizomycotina</taxon>
        <taxon>Sordariomycetes</taxon>
        <taxon>Hypocreomycetidae</taxon>
        <taxon>Hypocreales</taxon>
        <taxon>Nectriaceae</taxon>
        <taxon>Fusarium</taxon>
    </lineage>
</organism>
<dbReference type="Proteomes" id="UP000245910">
    <property type="component" value="Chromosome I"/>
</dbReference>
<evidence type="ECO:0000313" key="3">
    <source>
        <dbReference type="Proteomes" id="UP000245910"/>
    </source>
</evidence>
<proteinExistence type="predicted"/>
<evidence type="ECO:0000256" key="1">
    <source>
        <dbReference type="SAM" id="MobiDB-lite"/>
    </source>
</evidence>
<name>A0A2L2TV13_9HYPO</name>
<keyword evidence="3" id="KW-1185">Reference proteome</keyword>